<dbReference type="AlphaFoldDB" id="A0A553Z9M3"/>
<name>A0A553Z9M3_9ACTN</name>
<dbReference type="EMBL" id="VKLS01000217">
    <property type="protein sequence ID" value="TSB38130.1"/>
    <property type="molecule type" value="Genomic_DNA"/>
</dbReference>
<dbReference type="Proteomes" id="UP000320888">
    <property type="component" value="Unassembled WGS sequence"/>
</dbReference>
<organism evidence="1 2">
    <name type="scientific">Streptomyces benahoarensis</name>
    <dbReference type="NCBI Taxonomy" id="2595054"/>
    <lineage>
        <taxon>Bacteria</taxon>
        <taxon>Bacillati</taxon>
        <taxon>Actinomycetota</taxon>
        <taxon>Actinomycetes</taxon>
        <taxon>Kitasatosporales</taxon>
        <taxon>Streptomycetaceae</taxon>
        <taxon>Streptomyces</taxon>
    </lineage>
</organism>
<dbReference type="OrthoDB" id="7614910at2"/>
<keyword evidence="2" id="KW-1185">Reference proteome</keyword>
<sequence>MFVRPASMDEGRRLQRISRTAKVPVRQWRAIVGMMSAQGQAVRDIVSLMQVSEDCVRDVSDPVVGALIRYVVGDTCADWLDVPRTAWDTAIKDAPALLGMLEKTEDHSLPGAWALDRLGHFTTLLELSSLTRGRIMHYAIPEQLKKDFGVTSATPRTNRWTPPAPSVTT</sequence>
<comment type="caution">
    <text evidence="1">The sequence shown here is derived from an EMBL/GenBank/DDBJ whole genome shotgun (WGS) entry which is preliminary data.</text>
</comment>
<reference evidence="1 2" key="1">
    <citation type="submission" date="2019-07" db="EMBL/GenBank/DDBJ databases">
        <title>Draft genome for Streptomyces benahoarensis MZ03-48.</title>
        <authorList>
            <person name="Gonzalez-Pimentel J.L."/>
        </authorList>
    </citation>
    <scope>NUCLEOTIDE SEQUENCE [LARGE SCALE GENOMIC DNA]</scope>
    <source>
        <strain evidence="1 2">MZ03-48</strain>
    </source>
</reference>
<proteinExistence type="predicted"/>
<evidence type="ECO:0000313" key="1">
    <source>
        <dbReference type="EMBL" id="TSB38130.1"/>
    </source>
</evidence>
<protein>
    <submittedName>
        <fullName evidence="1">Uncharacterized protein</fullName>
    </submittedName>
</protein>
<gene>
    <name evidence="1" type="ORF">FNZ23_17575</name>
</gene>
<accession>A0A553Z9M3</accession>
<evidence type="ECO:0000313" key="2">
    <source>
        <dbReference type="Proteomes" id="UP000320888"/>
    </source>
</evidence>